<feature type="domain" description="TonB-dependent receptor-like beta-barrel" evidence="13">
    <location>
        <begin position="263"/>
        <end position="685"/>
    </location>
</feature>
<dbReference type="EMBL" id="CP013244">
    <property type="protein sequence ID" value="ANP44829.1"/>
    <property type="molecule type" value="Genomic_DNA"/>
</dbReference>
<dbReference type="InterPro" id="IPR039426">
    <property type="entry name" value="TonB-dep_rcpt-like"/>
</dbReference>
<comment type="similarity">
    <text evidence="11 12">Belongs to the TonB-dependent receptor family.</text>
</comment>
<keyword evidence="9 11" id="KW-0472">Membrane</keyword>
<organism evidence="15 16">
    <name type="scientific">Candidatus Viadribacter manganicus</name>
    <dbReference type="NCBI Taxonomy" id="1759059"/>
    <lineage>
        <taxon>Bacteria</taxon>
        <taxon>Pseudomonadati</taxon>
        <taxon>Pseudomonadota</taxon>
        <taxon>Alphaproteobacteria</taxon>
        <taxon>Hyphomonadales</taxon>
        <taxon>Hyphomonadaceae</taxon>
        <taxon>Candidatus Viadribacter</taxon>
    </lineage>
</organism>
<dbReference type="PANTHER" id="PTHR32552:SF81">
    <property type="entry name" value="TONB-DEPENDENT OUTER MEMBRANE RECEPTOR"/>
    <property type="match status" value="1"/>
</dbReference>
<evidence type="ECO:0008006" key="17">
    <source>
        <dbReference type="Google" id="ProtNLM"/>
    </source>
</evidence>
<dbReference type="PANTHER" id="PTHR32552">
    <property type="entry name" value="FERRICHROME IRON RECEPTOR-RELATED"/>
    <property type="match status" value="1"/>
</dbReference>
<dbReference type="GO" id="GO:0009279">
    <property type="term" value="C:cell outer membrane"/>
    <property type="evidence" value="ECO:0007669"/>
    <property type="project" value="UniProtKB-SubCell"/>
</dbReference>
<evidence type="ECO:0000256" key="5">
    <source>
        <dbReference type="ARBA" id="ARBA00022692"/>
    </source>
</evidence>
<keyword evidence="7" id="KW-0406">Ion transport</keyword>
<comment type="subcellular location">
    <subcellularLocation>
        <location evidence="1 11">Cell outer membrane</location>
        <topology evidence="1 11">Multi-pass membrane protein</topology>
    </subcellularLocation>
</comment>
<dbReference type="InParanoid" id="A0A1B1AE47"/>
<dbReference type="InterPro" id="IPR000531">
    <property type="entry name" value="Beta-barrel_TonB"/>
</dbReference>
<evidence type="ECO:0000256" key="2">
    <source>
        <dbReference type="ARBA" id="ARBA00022448"/>
    </source>
</evidence>
<dbReference type="GO" id="GO:0006826">
    <property type="term" value="P:iron ion transport"/>
    <property type="evidence" value="ECO:0007669"/>
    <property type="project" value="UniProtKB-KW"/>
</dbReference>
<dbReference type="CDD" id="cd01347">
    <property type="entry name" value="ligand_gated_channel"/>
    <property type="match status" value="1"/>
</dbReference>
<dbReference type="AlphaFoldDB" id="A0A1B1AE47"/>
<dbReference type="STRING" id="1759059.ATE48_02255"/>
<evidence type="ECO:0000256" key="8">
    <source>
        <dbReference type="ARBA" id="ARBA00023077"/>
    </source>
</evidence>
<evidence type="ECO:0000256" key="6">
    <source>
        <dbReference type="ARBA" id="ARBA00023004"/>
    </source>
</evidence>
<keyword evidence="16" id="KW-1185">Reference proteome</keyword>
<dbReference type="Pfam" id="PF00593">
    <property type="entry name" value="TonB_dep_Rec_b-barrel"/>
    <property type="match status" value="1"/>
</dbReference>
<dbReference type="InterPro" id="IPR036942">
    <property type="entry name" value="Beta-barrel_TonB_sf"/>
</dbReference>
<evidence type="ECO:0000256" key="11">
    <source>
        <dbReference type="PROSITE-ProRule" id="PRU01360"/>
    </source>
</evidence>
<protein>
    <recommendedName>
        <fullName evidence="17">TonB-dependent receptor</fullName>
    </recommendedName>
</protein>
<reference evidence="15 16" key="1">
    <citation type="submission" date="2015-11" db="EMBL/GenBank/DDBJ databases">
        <title>Whole-Genome Sequence of Candidatus Oderbacter manganicum from the National Park Lower Oder Valley, Germany.</title>
        <authorList>
            <person name="Braun B."/>
            <person name="Liere K."/>
            <person name="Szewzyk U."/>
        </authorList>
    </citation>
    <scope>NUCLEOTIDE SEQUENCE [LARGE SCALE GENOMIC DNA]</scope>
    <source>
        <strain evidence="15 16">OTSz_A_272</strain>
    </source>
</reference>
<evidence type="ECO:0000259" key="14">
    <source>
        <dbReference type="Pfam" id="PF07715"/>
    </source>
</evidence>
<evidence type="ECO:0000256" key="10">
    <source>
        <dbReference type="ARBA" id="ARBA00023237"/>
    </source>
</evidence>
<dbReference type="Pfam" id="PF07715">
    <property type="entry name" value="Plug"/>
    <property type="match status" value="1"/>
</dbReference>
<keyword evidence="5 11" id="KW-0812">Transmembrane</keyword>
<keyword evidence="4" id="KW-0410">Iron transport</keyword>
<dbReference type="InterPro" id="IPR012910">
    <property type="entry name" value="Plug_dom"/>
</dbReference>
<evidence type="ECO:0000256" key="3">
    <source>
        <dbReference type="ARBA" id="ARBA00022452"/>
    </source>
</evidence>
<evidence type="ECO:0000313" key="16">
    <source>
        <dbReference type="Proteomes" id="UP000092498"/>
    </source>
</evidence>
<dbReference type="Gene3D" id="2.40.170.20">
    <property type="entry name" value="TonB-dependent receptor, beta-barrel domain"/>
    <property type="match status" value="1"/>
</dbReference>
<evidence type="ECO:0000256" key="9">
    <source>
        <dbReference type="ARBA" id="ARBA00023136"/>
    </source>
</evidence>
<evidence type="ECO:0000256" key="12">
    <source>
        <dbReference type="RuleBase" id="RU003357"/>
    </source>
</evidence>
<keyword evidence="8 12" id="KW-0798">TonB box</keyword>
<evidence type="ECO:0000256" key="1">
    <source>
        <dbReference type="ARBA" id="ARBA00004571"/>
    </source>
</evidence>
<dbReference type="KEGG" id="cbot:ATE48_02255"/>
<evidence type="ECO:0000256" key="7">
    <source>
        <dbReference type="ARBA" id="ARBA00023065"/>
    </source>
</evidence>
<gene>
    <name evidence="15" type="ORF">ATE48_02255</name>
</gene>
<dbReference type="Proteomes" id="UP000092498">
    <property type="component" value="Chromosome"/>
</dbReference>
<dbReference type="SUPFAM" id="SSF56935">
    <property type="entry name" value="Porins"/>
    <property type="match status" value="1"/>
</dbReference>
<evidence type="ECO:0000313" key="15">
    <source>
        <dbReference type="EMBL" id="ANP44829.1"/>
    </source>
</evidence>
<keyword evidence="2 11" id="KW-0813">Transport</keyword>
<feature type="domain" description="TonB-dependent receptor plug" evidence="14">
    <location>
        <begin position="37"/>
        <end position="144"/>
    </location>
</feature>
<sequence>MIAAATSIGAAPAFAQDQDGASLEEIVITAQRREESLQDVPIAITAFTQEDLERTAAVGIQDVASRAPGVTLTQFNIGEPQLYIRGVGTTSDSAASDPSIGISIDEVSIGRAGASSLAFLDVNRVEILRGPQGTLYGRNASGGALNVYTNAPTFDTGGHLSVRAGSFDMYGAEGVFNLGLGENSAARFAAQYSTNDGYAEYAPTGQSLEGGTQWGARAQLLTEAGDWSFLAGIDYSNEDMDGHARIPVTTAATNPGFTALINGLRTGLDIRQSFSSPDNYQQRENYGVTFRAEREGQAFNFVSLTSYRNNDYSWRDNLGGLPFPGFPLAVDDRASEASDQISQEFRIVSPDSSAINWVAGVYFMQENVERDERFIVQAALPIAPPSFGGDTSFLQDATNTSYAAFGQMTIPFAEVFEFTAGVRWTHDDREIHQIALDNDVGGLPPVGIPLGPTGSPYNVTADESFEEPTWRLALSVEPVDQARFYVSYDRGYKAGSFVSGAQNALQAGTPIRSEILDNYAVGMKTTWMDGRFRFNAEAFLLDYSDLQVYELLGLNLATSNADAQSSGIEIETAFALNENITIGGSYTRLQAQYTSNATSTVGTLLYDGHTLPRSPEHQYNAFVDGEWDLWGGAFAARVNYQWADEFYFDPSNNPEVLEDAHGLLGAFASWESPSGLTVAVYGKNLTDEDYRLHVIKNVGIGFSVFGPPQEFGVSLTQRF</sequence>
<keyword evidence="6" id="KW-0408">Iron</keyword>
<evidence type="ECO:0000259" key="13">
    <source>
        <dbReference type="Pfam" id="PF00593"/>
    </source>
</evidence>
<proteinExistence type="inferred from homology"/>
<evidence type="ECO:0000256" key="4">
    <source>
        <dbReference type="ARBA" id="ARBA00022496"/>
    </source>
</evidence>
<keyword evidence="10 11" id="KW-0998">Cell outer membrane</keyword>
<dbReference type="PROSITE" id="PS52016">
    <property type="entry name" value="TONB_DEPENDENT_REC_3"/>
    <property type="match status" value="1"/>
</dbReference>
<name>A0A1B1AE47_9PROT</name>
<keyword evidence="3 11" id="KW-1134">Transmembrane beta strand</keyword>
<accession>A0A1B1AE47</accession>